<feature type="region of interest" description="Disordered" evidence="2">
    <location>
        <begin position="1489"/>
        <end position="1510"/>
    </location>
</feature>
<dbReference type="PRINTS" id="PR00114">
    <property type="entry name" value="STPHPHTASE"/>
</dbReference>
<evidence type="ECO:0000256" key="2">
    <source>
        <dbReference type="SAM" id="MobiDB-lite"/>
    </source>
</evidence>
<accession>E3N194</accession>
<keyword evidence="1" id="KW-0378">Hydrolase</keyword>
<dbReference type="InterPro" id="IPR050341">
    <property type="entry name" value="PP1_catalytic_subunit"/>
</dbReference>
<dbReference type="GO" id="GO:0005737">
    <property type="term" value="C:cytoplasm"/>
    <property type="evidence" value="ECO:0007669"/>
    <property type="project" value="TreeGrafter"/>
</dbReference>
<dbReference type="SMART" id="SM00156">
    <property type="entry name" value="PP2Ac"/>
    <property type="match status" value="1"/>
</dbReference>
<comment type="similarity">
    <text evidence="1">Belongs to the PPP phosphatase family.</text>
</comment>
<dbReference type="CTD" id="9826939"/>
<dbReference type="Gene3D" id="3.60.21.10">
    <property type="match status" value="1"/>
</dbReference>
<keyword evidence="5" id="KW-1185">Reference proteome</keyword>
<dbReference type="InterPro" id="IPR006186">
    <property type="entry name" value="Ser/Thr-sp_prot-phosphatase"/>
</dbReference>
<dbReference type="eggNOG" id="KOG0374">
    <property type="taxonomic scope" value="Eukaryota"/>
</dbReference>
<evidence type="ECO:0000256" key="1">
    <source>
        <dbReference type="RuleBase" id="RU004273"/>
    </source>
</evidence>
<organism evidence="5">
    <name type="scientific">Caenorhabditis remanei</name>
    <name type="common">Caenorhabditis vulgaris</name>
    <dbReference type="NCBI Taxonomy" id="31234"/>
    <lineage>
        <taxon>Eukaryota</taxon>
        <taxon>Metazoa</taxon>
        <taxon>Ecdysozoa</taxon>
        <taxon>Nematoda</taxon>
        <taxon>Chromadorea</taxon>
        <taxon>Rhabditida</taxon>
        <taxon>Rhabditina</taxon>
        <taxon>Rhabditomorpha</taxon>
        <taxon>Rhabditoidea</taxon>
        <taxon>Rhabditidae</taxon>
        <taxon>Peloderinae</taxon>
        <taxon>Caenorhabditis</taxon>
    </lineage>
</organism>
<dbReference type="Pfam" id="PF00149">
    <property type="entry name" value="Metallophos"/>
    <property type="match status" value="1"/>
</dbReference>
<proteinExistence type="inferred from homology"/>
<gene>
    <name evidence="4" type="ORF">CRE_13568</name>
</gene>
<dbReference type="RefSeq" id="XP_003097806.2">
    <property type="nucleotide sequence ID" value="XM_003097758.2"/>
</dbReference>
<dbReference type="EC" id="3.1.3.16" evidence="1"/>
<dbReference type="EMBL" id="DS268508">
    <property type="protein sequence ID" value="EFO83296.1"/>
    <property type="molecule type" value="Genomic_DNA"/>
</dbReference>
<evidence type="ECO:0000259" key="3">
    <source>
        <dbReference type="PROSITE" id="PS00125"/>
    </source>
</evidence>
<dbReference type="SUPFAM" id="SSF56300">
    <property type="entry name" value="Metallo-dependent phosphatases"/>
    <property type="match status" value="1"/>
</dbReference>
<sequence>MTREATYEPYRSECWHQNNLVVAPGNSTIVQNGCYTFFDQATPPKRKSRFFTDDDVMSRSPGDGKVALKKQLTSISKDLAIHGIHVDLLAIRQEVRSGRLQWKTVVAELLDLNKRNMDALENGSLGGLSKDLEGLVTKVGDTCGDKGVNCGGLDKITTGITAMTTIDSTALNGIEAAAKDGSSHQILLKIKRTDPGKLKATLEEFKGYIQNPPSNTADTRTMDEYRNSIKYDPLDLIEGSKMFSTKFTPEEINALSEKSLKEATDGVLMAQPVGNLKGTDGKLDLMKGQLTLLTKATTDLLTHFSDDRLKSIREKIGNLSQTMDRPKLGFDEKTATHGFPGGFEDLKNVPVNAKSSFVKDSGTNEQGEKILKELVAFASVLEKEVEPFLKVSHPDDAVEKIQLATKFVEILESAKSEVSKLADLSQLQNCVNVIDGFVEAVDLNQWEDEKIQILAMKNESMTYAEAFNKINPELTETKKFGEFMKTTDTSASDFKLNYPRSTELLKELATLEGLLTPIKIDFFSMKSQLENLLKNLDGWMKTNKLEDLRGCFKPSSTLKAAKKSIGDRSTMSAVLDINSGNKNYAGALGLEQLALDFSNAWKQKIAANTAIQITGDVPMLPDSLKVSHDANAAIKYLRDLAAAAEEQFNLEEFQKNEKAILASFDTLKVAPKQEYTALLTDEMLRIKNLLKFLDEANQIVIKVPHHLSDYKEVFSALGNLSGLSKHQLSELMDACVQSGSPFPSKKVLDRLKKLDLDFSNGQTVMKNGLVAFNSTIPYFVEPVSNMVSIAPNQTSATTSAPDESSNAAIYAGVGIGAGCVAAAVAGGGFYRNKKQAERDKDVLKKLRAVGNGDEADMLMLLEDDNVLDDCDRYVGATVEGVDDIPVKNRWSGHQMASVGREMLRLQKEQDEVQVGYNMLPVGIDENNKPPYRFPYISETDVATMRLFPVPEVTVSNDKCTPVFHPCEKEYSVGKGKDVFESERREAENKVEDSVEVSKEKEKRKAEADKSTKRVDNSFKKHLDVYTVSENKKRETAGTDGQPSNSKEKDIESQTGGIFGCCRSEKKENEKKDYNLLTEETYADKLERALESAVPDYNFHNYDAYLKMYRHKPSGRPWAIPLVGDPVETAVENRLRCDDNHNHAADRLGSNNFRTTGENGQLELNVDKLIFCMLGKKFIEYDYAALNLDKPLPKISYHFRPDELEWIIKKAMEQFARDREQGHPIILLRREKIVVVGDIHGKYRDFCYALTSHFMNDKVTFVFLGDFVDRGPRSMDVVLLMCLLKIAHPRRFYWIRGNHETPATNMSYGYLTECRSNLGHWYGTDFWKNSNDLFKTLPLCAILQNKVFAAHGGIPRKVESRNHLISFLREQPRTKEEVVFQNHFLWADPSVKLSMDPKKPTAFIVGGGRGTPGVEDFTAVGIKYVLGLIDCQIMVRGHEVQKEGIKFFAGTTVATVFSSTNNTKGNKAAHIIIDHDLNINIVKFHNKVEGTMNDEKTERPQNPRKKTSKSR</sequence>
<feature type="compositionally biased region" description="Basic and acidic residues" evidence="2">
    <location>
        <begin position="1025"/>
        <end position="1036"/>
    </location>
</feature>
<feature type="region of interest" description="Disordered" evidence="2">
    <location>
        <begin position="981"/>
        <end position="1013"/>
    </location>
</feature>
<feature type="region of interest" description="Disordered" evidence="2">
    <location>
        <begin position="1025"/>
        <end position="1052"/>
    </location>
</feature>
<dbReference type="PROSITE" id="PS00125">
    <property type="entry name" value="SER_THR_PHOSPHATASE"/>
    <property type="match status" value="1"/>
</dbReference>
<feature type="compositionally biased region" description="Basic residues" evidence="2">
    <location>
        <begin position="1501"/>
        <end position="1510"/>
    </location>
</feature>
<dbReference type="HOGENOM" id="CLU_254188_0_0_1"/>
<dbReference type="GO" id="GO:0004722">
    <property type="term" value="F:protein serine/threonine phosphatase activity"/>
    <property type="evidence" value="ECO:0007669"/>
    <property type="project" value="UniProtKB-EC"/>
</dbReference>
<dbReference type="Proteomes" id="UP000008281">
    <property type="component" value="Unassembled WGS sequence"/>
</dbReference>
<reference evidence="4" key="1">
    <citation type="submission" date="2007-07" db="EMBL/GenBank/DDBJ databases">
        <title>PCAP assembly of the Caenorhabditis remanei genome.</title>
        <authorList>
            <consortium name="The Caenorhabditis remanei Sequencing Consortium"/>
            <person name="Wilson R.K."/>
        </authorList>
    </citation>
    <scope>NUCLEOTIDE SEQUENCE [LARGE SCALE GENOMIC DNA]</scope>
    <source>
        <strain evidence="4">PB4641</strain>
    </source>
</reference>
<evidence type="ECO:0000313" key="5">
    <source>
        <dbReference type="Proteomes" id="UP000008281"/>
    </source>
</evidence>
<dbReference type="OrthoDB" id="10267127at2759"/>
<dbReference type="InParanoid" id="E3N194"/>
<name>E3N194_CAERE</name>
<dbReference type="InterPro" id="IPR004843">
    <property type="entry name" value="Calcineurin-like_PHP"/>
</dbReference>
<dbReference type="InterPro" id="IPR029052">
    <property type="entry name" value="Metallo-depent_PP-like"/>
</dbReference>
<dbReference type="STRING" id="31234.E3N194"/>
<comment type="catalytic activity">
    <reaction evidence="1">
        <text>O-phospho-L-threonyl-[protein] + H2O = L-threonyl-[protein] + phosphate</text>
        <dbReference type="Rhea" id="RHEA:47004"/>
        <dbReference type="Rhea" id="RHEA-COMP:11060"/>
        <dbReference type="Rhea" id="RHEA-COMP:11605"/>
        <dbReference type="ChEBI" id="CHEBI:15377"/>
        <dbReference type="ChEBI" id="CHEBI:30013"/>
        <dbReference type="ChEBI" id="CHEBI:43474"/>
        <dbReference type="ChEBI" id="CHEBI:61977"/>
        <dbReference type="EC" id="3.1.3.16"/>
    </reaction>
</comment>
<feature type="domain" description="Serine/threonine specific protein phosphatases" evidence="3">
    <location>
        <begin position="1294"/>
        <end position="1299"/>
    </location>
</feature>
<dbReference type="GO" id="GO:0005634">
    <property type="term" value="C:nucleus"/>
    <property type="evidence" value="ECO:0007669"/>
    <property type="project" value="TreeGrafter"/>
</dbReference>
<evidence type="ECO:0000313" key="4">
    <source>
        <dbReference type="EMBL" id="EFO83296.1"/>
    </source>
</evidence>
<dbReference type="PANTHER" id="PTHR11668">
    <property type="entry name" value="SERINE/THREONINE PROTEIN PHOSPHATASE"/>
    <property type="match status" value="1"/>
</dbReference>
<dbReference type="PANTHER" id="PTHR11668:SF496">
    <property type="entry name" value="SERINE_THREONINE-PROTEIN PHOSPHATASE"/>
    <property type="match status" value="1"/>
</dbReference>
<protein>
    <recommendedName>
        <fullName evidence="1">Serine/threonine-protein phosphatase</fullName>
        <ecNumber evidence="1">3.1.3.16</ecNumber>
    </recommendedName>
</protein>
<dbReference type="GeneID" id="9826939"/>
<dbReference type="CDD" id="cd00144">
    <property type="entry name" value="MPP_PPP_family"/>
    <property type="match status" value="1"/>
</dbReference>
<dbReference type="KEGG" id="crq:GCK72_004433"/>